<dbReference type="AlphaFoldDB" id="A0A8H6YZR9"/>
<evidence type="ECO:0000313" key="2">
    <source>
        <dbReference type="Proteomes" id="UP000620124"/>
    </source>
</evidence>
<comment type="caution">
    <text evidence="1">The sequence shown here is derived from an EMBL/GenBank/DDBJ whole genome shotgun (WGS) entry which is preliminary data.</text>
</comment>
<sequence>MTLGISKNLENSSSFGETLLSCIRTWANLKTFGFPYGSNADAGLWTKRARNLVGELAKAQLKVLSRYNTDQSSNEENVSSEFIPNIAPSLNPSFRPMESASEETREAVWKRVLFFAMYVEELRDPTFPRWPTSSHPSRLPILTVSKYFNQLGVPYLYDAPNLTIRTMHRMAKQLQQRPHLGPSIRFLFVPMGAAVTAEDMLQILSHATNIESFVPRSLHSYATRFSFKALDMLGRTTGPSLKEMSLTLDMPKISGSLLAQFTHVRILELRGWDEVRITPDKTLYALPSLHTLRIENSCFLNVFATMRLESLHTVVLPYFVRVPDLIKFLKAHGRRLLHFTIGAIDGDDGFQFLDLCPSLEDVHFLSPCDEFQLSRETPYQSLTKIIAERLPDGFEKVSLDFFPALREIHLTEFEWPTTERDINRSKCVSVAESLLEKSIRLTDSTGKHWIPRVKSTRTRRR</sequence>
<dbReference type="EMBL" id="JACAZI010000002">
    <property type="protein sequence ID" value="KAF7369518.1"/>
    <property type="molecule type" value="Genomic_DNA"/>
</dbReference>
<keyword evidence="2" id="KW-1185">Reference proteome</keyword>
<organism evidence="1 2">
    <name type="scientific">Mycena venus</name>
    <dbReference type="NCBI Taxonomy" id="2733690"/>
    <lineage>
        <taxon>Eukaryota</taxon>
        <taxon>Fungi</taxon>
        <taxon>Dikarya</taxon>
        <taxon>Basidiomycota</taxon>
        <taxon>Agaricomycotina</taxon>
        <taxon>Agaricomycetes</taxon>
        <taxon>Agaricomycetidae</taxon>
        <taxon>Agaricales</taxon>
        <taxon>Marasmiineae</taxon>
        <taxon>Mycenaceae</taxon>
        <taxon>Mycena</taxon>
    </lineage>
</organism>
<accession>A0A8H6YZR9</accession>
<evidence type="ECO:0000313" key="1">
    <source>
        <dbReference type="EMBL" id="KAF7369518.1"/>
    </source>
</evidence>
<name>A0A8H6YZR9_9AGAR</name>
<dbReference type="OrthoDB" id="2906982at2759"/>
<dbReference type="Proteomes" id="UP000620124">
    <property type="component" value="Unassembled WGS sequence"/>
</dbReference>
<reference evidence="1" key="1">
    <citation type="submission" date="2020-05" db="EMBL/GenBank/DDBJ databases">
        <title>Mycena genomes resolve the evolution of fungal bioluminescence.</title>
        <authorList>
            <person name="Tsai I.J."/>
        </authorList>
    </citation>
    <scope>NUCLEOTIDE SEQUENCE</scope>
    <source>
        <strain evidence="1">CCC161011</strain>
    </source>
</reference>
<gene>
    <name evidence="1" type="ORF">MVEN_00281600</name>
</gene>
<protein>
    <submittedName>
        <fullName evidence="1">Uncharacterized protein</fullName>
    </submittedName>
</protein>
<proteinExistence type="predicted"/>